<proteinExistence type="predicted"/>
<dbReference type="Proteomes" id="UP000031774">
    <property type="component" value="Chromosome"/>
</dbReference>
<evidence type="ECO:0000313" key="3">
    <source>
        <dbReference type="Proteomes" id="UP000031774"/>
    </source>
</evidence>
<evidence type="ECO:0000256" key="1">
    <source>
        <dbReference type="SAM" id="MobiDB-lite"/>
    </source>
</evidence>
<evidence type="ECO:0000313" key="2">
    <source>
        <dbReference type="EMBL" id="AJF65863.1"/>
    </source>
</evidence>
<gene>
    <name evidence="2" type="ORF">SVTN_17130</name>
</gene>
<dbReference type="KEGG" id="svt:SVTN_17130"/>
<organism evidence="2 3">
    <name type="scientific">Streptomyces vietnamensis</name>
    <dbReference type="NCBI Taxonomy" id="362257"/>
    <lineage>
        <taxon>Bacteria</taxon>
        <taxon>Bacillati</taxon>
        <taxon>Actinomycetota</taxon>
        <taxon>Actinomycetes</taxon>
        <taxon>Kitasatosporales</taxon>
        <taxon>Streptomycetaceae</taxon>
        <taxon>Streptomyces</taxon>
    </lineage>
</organism>
<keyword evidence="3" id="KW-1185">Reference proteome</keyword>
<sequence>MGAAPGVGFGLEVRFVLGLGLGLGLGFEFSGRPRYGVGARAGSPGGRMGEVKGMRVSWEGRGAEGSRSGATDRGPQNAMSG</sequence>
<accession>A0A0B5I883</accession>
<dbReference type="EMBL" id="CP010407">
    <property type="protein sequence ID" value="AJF65863.1"/>
    <property type="molecule type" value="Genomic_DNA"/>
</dbReference>
<protein>
    <submittedName>
        <fullName evidence="2">Uncharacterized protein</fullName>
    </submittedName>
</protein>
<name>A0A0B5I883_9ACTN</name>
<dbReference type="STRING" id="362257.SVTN_17130"/>
<feature type="region of interest" description="Disordered" evidence="1">
    <location>
        <begin position="58"/>
        <end position="81"/>
    </location>
</feature>
<dbReference type="AlphaFoldDB" id="A0A0B5I883"/>
<dbReference type="HOGENOM" id="CLU_2572547_0_0_11"/>
<reference evidence="2 3" key="1">
    <citation type="submission" date="2014-12" db="EMBL/GenBank/DDBJ databases">
        <title>Complete genome sequence of Streptomyces vietnamensis strain GIMV4.0001, a genetic manipulable producer of the benzoisochromanequinone antibiotic granaticin.</title>
        <authorList>
            <person name="Deng M.R."/>
            <person name="Guo J."/>
            <person name="Ma L.Y."/>
            <person name="Feng G.D."/>
            <person name="Mo C.Y."/>
            <person name="Zhu H.H."/>
        </authorList>
    </citation>
    <scope>NUCLEOTIDE SEQUENCE [LARGE SCALE GENOMIC DNA]</scope>
    <source>
        <strain evidence="3">GIMV4.0001</strain>
    </source>
</reference>